<keyword evidence="3" id="KW-1185">Reference proteome</keyword>
<keyword evidence="1" id="KW-0620">Polyamine biosynthesis</keyword>
<dbReference type="Proteomes" id="UP000077363">
    <property type="component" value="Chromosome"/>
</dbReference>
<dbReference type="InterPro" id="IPR029063">
    <property type="entry name" value="SAM-dependent_MTases_sf"/>
</dbReference>
<dbReference type="AlphaFoldDB" id="A0A172T7W8"/>
<accession>A0A172T7W8</accession>
<sequence length="225" mass="24184">MSGYTVLSRAPIPGSSEDLILYQRDDEFTIRISGYVSELMNSRMHGSEDALAEYACPIIAGRAGVRVLVGGLGMGFTLAAALRSTGPDATVTVAELVPQVVDWNRGPLGECAGRPLDNLRTRVHVGDVAELLRGSRAVWDAVLLDVDNGPDGMTHKENDWLYSHKGLKAIAAALTPGGVLAIWSVDPDPKFTARLIKAGYSVETRIARERPGKGAKHTIWLAVRP</sequence>
<name>A0A172T7W8_9DEIO</name>
<evidence type="ECO:0000313" key="2">
    <source>
        <dbReference type="EMBL" id="ANE43128.1"/>
    </source>
</evidence>
<dbReference type="PANTHER" id="PTHR43317">
    <property type="entry name" value="THERMOSPERMINE SYNTHASE ACAULIS5"/>
    <property type="match status" value="1"/>
</dbReference>
<dbReference type="PATRIC" id="fig|1182568.3.peg.912"/>
<organism evidence="2 3">
    <name type="scientific">Deinococcus puniceus</name>
    <dbReference type="NCBI Taxonomy" id="1182568"/>
    <lineage>
        <taxon>Bacteria</taxon>
        <taxon>Thermotogati</taxon>
        <taxon>Deinococcota</taxon>
        <taxon>Deinococci</taxon>
        <taxon>Deinococcales</taxon>
        <taxon>Deinococcaceae</taxon>
        <taxon>Deinococcus</taxon>
    </lineage>
</organism>
<dbReference type="OrthoDB" id="9793351at2"/>
<dbReference type="STRING" id="1182568.SU48_04380"/>
<gene>
    <name evidence="2" type="ORF">SU48_04380</name>
</gene>
<dbReference type="EMBL" id="CP011387">
    <property type="protein sequence ID" value="ANE43128.1"/>
    <property type="molecule type" value="Genomic_DNA"/>
</dbReference>
<protein>
    <submittedName>
        <fullName evidence="2">Parallel beta-helix repeat-containing protein</fullName>
    </submittedName>
</protein>
<dbReference type="KEGG" id="dpu:SU48_04380"/>
<dbReference type="PANTHER" id="PTHR43317:SF3">
    <property type="entry name" value="BLR2883 PROTEIN"/>
    <property type="match status" value="1"/>
</dbReference>
<dbReference type="SUPFAM" id="SSF53335">
    <property type="entry name" value="S-adenosyl-L-methionine-dependent methyltransferases"/>
    <property type="match status" value="1"/>
</dbReference>
<proteinExistence type="predicted"/>
<evidence type="ECO:0000313" key="3">
    <source>
        <dbReference type="Proteomes" id="UP000077363"/>
    </source>
</evidence>
<dbReference type="Gene3D" id="3.40.50.150">
    <property type="entry name" value="Vaccinia Virus protein VP39"/>
    <property type="match status" value="1"/>
</dbReference>
<reference evidence="2 3" key="1">
    <citation type="submission" date="2015-01" db="EMBL/GenBank/DDBJ databases">
        <title>Deinococcus puniceus/DY1/ whole genome sequencing.</title>
        <authorList>
            <person name="Kim M.K."/>
            <person name="Srinivasan S."/>
            <person name="Lee J.-J."/>
        </authorList>
    </citation>
    <scope>NUCLEOTIDE SEQUENCE [LARGE SCALE GENOMIC DNA]</scope>
    <source>
        <strain evidence="2 3">DY1</strain>
    </source>
</reference>
<dbReference type="GO" id="GO:0006596">
    <property type="term" value="P:polyamine biosynthetic process"/>
    <property type="evidence" value="ECO:0007669"/>
    <property type="project" value="UniProtKB-KW"/>
</dbReference>
<dbReference type="RefSeq" id="WP_064014184.1">
    <property type="nucleotide sequence ID" value="NZ_CP011387.1"/>
</dbReference>
<evidence type="ECO:0000256" key="1">
    <source>
        <dbReference type="ARBA" id="ARBA00023115"/>
    </source>
</evidence>